<dbReference type="PANTHER" id="PTHR36154">
    <property type="entry name" value="DNA-BINDING TRANSCRIPTIONAL ACTIVATOR ALPA"/>
    <property type="match status" value="1"/>
</dbReference>
<gene>
    <name evidence="2" type="ORF">GCM10011380_31350</name>
</gene>
<evidence type="ECO:0000313" key="2">
    <source>
        <dbReference type="EMBL" id="GGB39561.1"/>
    </source>
</evidence>
<dbReference type="Proteomes" id="UP000623067">
    <property type="component" value="Unassembled WGS sequence"/>
</dbReference>
<reference evidence="2" key="1">
    <citation type="journal article" date="2014" name="Int. J. Syst. Evol. Microbiol.">
        <title>Complete genome sequence of Corynebacterium casei LMG S-19264T (=DSM 44701T), isolated from a smear-ripened cheese.</title>
        <authorList>
            <consortium name="US DOE Joint Genome Institute (JGI-PGF)"/>
            <person name="Walter F."/>
            <person name="Albersmeier A."/>
            <person name="Kalinowski J."/>
            <person name="Ruckert C."/>
        </authorList>
    </citation>
    <scope>NUCLEOTIDE SEQUENCE</scope>
    <source>
        <strain evidence="2">CGMCC 1.15330</strain>
    </source>
</reference>
<dbReference type="RefSeq" id="WP_229664630.1">
    <property type="nucleotide sequence ID" value="NZ_BMIH01000004.1"/>
</dbReference>
<dbReference type="AlphaFoldDB" id="A0A916TC25"/>
<reference evidence="2" key="2">
    <citation type="submission" date="2020-09" db="EMBL/GenBank/DDBJ databases">
        <authorList>
            <person name="Sun Q."/>
            <person name="Zhou Y."/>
        </authorList>
    </citation>
    <scope>NUCLEOTIDE SEQUENCE</scope>
    <source>
        <strain evidence="2">CGMCC 1.15330</strain>
    </source>
</reference>
<organism evidence="2 3">
    <name type="scientific">Sphingomonas metalli</name>
    <dbReference type="NCBI Taxonomy" id="1779358"/>
    <lineage>
        <taxon>Bacteria</taxon>
        <taxon>Pseudomonadati</taxon>
        <taxon>Pseudomonadota</taxon>
        <taxon>Alphaproteobacteria</taxon>
        <taxon>Sphingomonadales</taxon>
        <taxon>Sphingomonadaceae</taxon>
        <taxon>Sphingomonas</taxon>
    </lineage>
</organism>
<protein>
    <recommendedName>
        <fullName evidence="4">AlpA family phage regulatory protein</fullName>
    </recommendedName>
</protein>
<evidence type="ECO:0000256" key="1">
    <source>
        <dbReference type="SAM" id="MobiDB-lite"/>
    </source>
</evidence>
<dbReference type="InterPro" id="IPR052931">
    <property type="entry name" value="Prophage_regulatory_activator"/>
</dbReference>
<feature type="region of interest" description="Disordered" evidence="1">
    <location>
        <begin position="144"/>
        <end position="178"/>
    </location>
</feature>
<proteinExistence type="predicted"/>
<name>A0A916TC25_9SPHN</name>
<evidence type="ECO:0000313" key="3">
    <source>
        <dbReference type="Proteomes" id="UP000623067"/>
    </source>
</evidence>
<dbReference type="InterPro" id="IPR010260">
    <property type="entry name" value="AlpA"/>
</dbReference>
<sequence length="228" mass="25132">MNQGLMEQEDYWRREMPTSPGRVLLIGALARMCLQRHGHALDRVALTFDEDGTIFVDEPARSQILGAARMLGEACAAGDVATHVRAFGGSVPSPLPPTAWEIDDFEQRFASSAIDPSRPFEPGAVPTHWIFVDRSGLERLIRSEATTDQPADGAAPPVREGPEGSFGQAGRQSDRYVRMPELQTMTGLSRATIYRRIESGRFPGKVPMDGNVSVWRESEVADWIANPR</sequence>
<dbReference type="PANTHER" id="PTHR36154:SF1">
    <property type="entry name" value="DNA-BINDING TRANSCRIPTIONAL ACTIVATOR ALPA"/>
    <property type="match status" value="1"/>
</dbReference>
<comment type="caution">
    <text evidence="2">The sequence shown here is derived from an EMBL/GenBank/DDBJ whole genome shotgun (WGS) entry which is preliminary data.</text>
</comment>
<dbReference type="EMBL" id="BMIH01000004">
    <property type="protein sequence ID" value="GGB39561.1"/>
    <property type="molecule type" value="Genomic_DNA"/>
</dbReference>
<keyword evidence="3" id="KW-1185">Reference proteome</keyword>
<dbReference type="Gene3D" id="1.10.238.160">
    <property type="match status" value="1"/>
</dbReference>
<dbReference type="Pfam" id="PF05930">
    <property type="entry name" value="Phage_AlpA"/>
    <property type="match status" value="1"/>
</dbReference>
<accession>A0A916TC25</accession>
<evidence type="ECO:0008006" key="4">
    <source>
        <dbReference type="Google" id="ProtNLM"/>
    </source>
</evidence>